<proteinExistence type="predicted"/>
<name>A0A1G5PQV9_9GAMM</name>
<dbReference type="GO" id="GO:0042910">
    <property type="term" value="F:xenobiotic transmembrane transporter activity"/>
    <property type="evidence" value="ECO:0007669"/>
    <property type="project" value="TreeGrafter"/>
</dbReference>
<dbReference type="Pfam" id="PF00873">
    <property type="entry name" value="ACR_tran"/>
    <property type="match status" value="1"/>
</dbReference>
<reference evidence="2 3" key="1">
    <citation type="submission" date="2016-10" db="EMBL/GenBank/DDBJ databases">
        <authorList>
            <person name="de Groot N.N."/>
        </authorList>
    </citation>
    <scope>NUCLEOTIDE SEQUENCE [LARGE SCALE GENOMIC DNA]</scope>
    <source>
        <strain evidence="2 3">HLD2</strain>
    </source>
</reference>
<dbReference type="RefSeq" id="WP_092992456.1">
    <property type="nucleotide sequence ID" value="NZ_FMWD01000002.1"/>
</dbReference>
<dbReference type="Gene3D" id="3.30.70.1440">
    <property type="entry name" value="Multidrug efflux transporter AcrB pore domain"/>
    <property type="match status" value="1"/>
</dbReference>
<feature type="transmembrane region" description="Helical" evidence="1">
    <location>
        <begin position="861"/>
        <end position="880"/>
    </location>
</feature>
<dbReference type="InterPro" id="IPR001036">
    <property type="entry name" value="Acrflvin-R"/>
</dbReference>
<feature type="transmembrane region" description="Helical" evidence="1">
    <location>
        <begin position="886"/>
        <end position="907"/>
    </location>
</feature>
<keyword evidence="3" id="KW-1185">Reference proteome</keyword>
<dbReference type="Proteomes" id="UP000199648">
    <property type="component" value="Unassembled WGS sequence"/>
</dbReference>
<evidence type="ECO:0000313" key="2">
    <source>
        <dbReference type="EMBL" id="SCZ51778.1"/>
    </source>
</evidence>
<feature type="transmembrane region" description="Helical" evidence="1">
    <location>
        <begin position="359"/>
        <end position="377"/>
    </location>
</feature>
<sequence length="1044" mass="114566">MSNPRDGIIGWMVRNRVTSNLLMLIFLIGGLFFSLQIKKEVFPEFELDRVTISVAYPGASPEEVESGILLVLEESIRGVSGVDEMTATASEGSGSLSAELSADAEPMRVYQDIRQAVDRITTFPEEAEDPSIALAEHKRQVMGVSLFGEVDAWVMRGWAEEVRDRLLQDPGITEVELSGAREYEVRVTMDREMLRRHGLTLGDVADTIAASSVELPGGGIETSGGELLLRVAQRADWARQFAMIPLRTSDNGAVVRLEDVAEVREELAETDRYATYNGQPSIGLRVFRVGQQTPLDVSAAVKQVMADLEPELPSALALDVDYDRSDIYAQRMELLLKNAFIGLLLVLILLGLFLEFKLAFWVTLGIPISFLGAFLFLPAMDVSINMVSMFAFIIALGIVVDDAIIAGENIYEYRQRGMGFIEAAIEGSRSVVMPLSFAILTNIVAFLPLLFVPGFMGKMFAVIPAVVGTVFLISWVEAVLILPTHLAHSNPEHKFALSRMLYRRQQRIAAGLARFVKTRYRPVLERALGFRYAMVAAGLAVLILVIGYAASGRLGFNLMPRVESDRAVVTATLPYGTPLAHAEQVRDRLVSAAERVIAEVGDDQLLEGMETEIDENVVEVFVELAPEDVREISTSEVTRRWRQAVGPLANVDALRFQSNRGGPGGGAALSVELTHRENETLNRASERLTRLLADYPNVTDIQNGYTPGKEQLSFRVLPAGRDLGLTAREVARQVRHAFYGAEALRQQRGRNEIKVMVGLPRSQRLSEYDLEQLMVRTPAGAYVPLLAVVEVDRGRAYTSIERRNARRTVTVTADVEPFEQTNQMLSALKADTLPDLVSDFPGLSYSFQGQQADTAEGTSSMLAGFVIMLIVLYAMLAIPFRSYSQPMLVLAAIPFGIVGAVLGHLIMGYGLSMVSVMGAVALAGVVVNDSLVLIDYSNRRRDAGLSAHDAIVEAGVRRFRPVLLTTLTTFGGLAPMIFETSRQARFLIPMAISLGYGILFATLITLLLVPALYLVLEDIGLGWRAPSRDEGRHLEPAEIDQGAE</sequence>
<dbReference type="Gene3D" id="3.30.70.1320">
    <property type="entry name" value="Multidrug efflux transporter AcrB pore domain like"/>
    <property type="match status" value="1"/>
</dbReference>
<dbReference type="AlphaFoldDB" id="A0A1G5PQV9"/>
<keyword evidence="1" id="KW-0472">Membrane</keyword>
<dbReference type="GO" id="GO:0005886">
    <property type="term" value="C:plasma membrane"/>
    <property type="evidence" value="ECO:0007669"/>
    <property type="project" value="TreeGrafter"/>
</dbReference>
<gene>
    <name evidence="2" type="ORF">SAMN03097708_00584</name>
</gene>
<dbReference type="InterPro" id="IPR027463">
    <property type="entry name" value="AcrB_DN_DC_subdom"/>
</dbReference>
<keyword evidence="1" id="KW-0812">Transmembrane</keyword>
<feature type="transmembrane region" description="Helical" evidence="1">
    <location>
        <begin position="389"/>
        <end position="411"/>
    </location>
</feature>
<organism evidence="2 3">
    <name type="scientific">Thiohalomonas denitrificans</name>
    <dbReference type="NCBI Taxonomy" id="415747"/>
    <lineage>
        <taxon>Bacteria</taxon>
        <taxon>Pseudomonadati</taxon>
        <taxon>Pseudomonadota</taxon>
        <taxon>Gammaproteobacteria</taxon>
        <taxon>Thiohalomonadales</taxon>
        <taxon>Thiohalomonadaceae</taxon>
        <taxon>Thiohalomonas</taxon>
    </lineage>
</organism>
<dbReference type="OrthoDB" id="5287122at2"/>
<keyword evidence="1" id="KW-1133">Transmembrane helix</keyword>
<dbReference type="Gene3D" id="3.30.2090.10">
    <property type="entry name" value="Multidrug efflux transporter AcrB TolC docking domain, DN and DC subdomains"/>
    <property type="match status" value="2"/>
</dbReference>
<evidence type="ECO:0000313" key="3">
    <source>
        <dbReference type="Proteomes" id="UP000199648"/>
    </source>
</evidence>
<dbReference type="SUPFAM" id="SSF82866">
    <property type="entry name" value="Multidrug efflux transporter AcrB transmembrane domain"/>
    <property type="match status" value="2"/>
</dbReference>
<dbReference type="STRING" id="415747.SAMN03097708_00584"/>
<dbReference type="PRINTS" id="PR00702">
    <property type="entry name" value="ACRIFLAVINRP"/>
</dbReference>
<dbReference type="Gene3D" id="1.20.1640.10">
    <property type="entry name" value="Multidrug efflux transporter AcrB transmembrane domain"/>
    <property type="match status" value="2"/>
</dbReference>
<feature type="transmembrane region" description="Helical" evidence="1">
    <location>
        <begin position="20"/>
        <end position="37"/>
    </location>
</feature>
<dbReference type="SUPFAM" id="SSF82714">
    <property type="entry name" value="Multidrug efflux transporter AcrB TolC docking domain, DN and DC subdomains"/>
    <property type="match status" value="2"/>
</dbReference>
<dbReference type="PANTHER" id="PTHR32063">
    <property type="match status" value="1"/>
</dbReference>
<dbReference type="PANTHER" id="PTHR32063:SF33">
    <property type="entry name" value="RND SUPERFAMILY EFFLUX PUMP PERMEASE COMPONENT"/>
    <property type="match status" value="1"/>
</dbReference>
<feature type="transmembrane region" description="Helical" evidence="1">
    <location>
        <begin position="914"/>
        <end position="934"/>
    </location>
</feature>
<feature type="transmembrane region" description="Helical" evidence="1">
    <location>
        <begin position="459"/>
        <end position="482"/>
    </location>
</feature>
<evidence type="ECO:0000256" key="1">
    <source>
        <dbReference type="SAM" id="Phobius"/>
    </source>
</evidence>
<feature type="transmembrane region" description="Helical" evidence="1">
    <location>
        <begin position="431"/>
        <end position="452"/>
    </location>
</feature>
<accession>A0A1G5PQV9</accession>
<dbReference type="SUPFAM" id="SSF82693">
    <property type="entry name" value="Multidrug efflux transporter AcrB pore domain, PN1, PN2, PC1 and PC2 subdomains"/>
    <property type="match status" value="2"/>
</dbReference>
<dbReference type="Gene3D" id="3.30.70.1430">
    <property type="entry name" value="Multidrug efflux transporter AcrB pore domain"/>
    <property type="match status" value="2"/>
</dbReference>
<feature type="transmembrane region" description="Helical" evidence="1">
    <location>
        <begin position="334"/>
        <end position="353"/>
    </location>
</feature>
<feature type="transmembrane region" description="Helical" evidence="1">
    <location>
        <begin position="990"/>
        <end position="1016"/>
    </location>
</feature>
<protein>
    <submittedName>
        <fullName evidence="2">Multidrug efflux pump subunit AcrB</fullName>
    </submittedName>
</protein>
<feature type="transmembrane region" description="Helical" evidence="1">
    <location>
        <begin position="530"/>
        <end position="551"/>
    </location>
</feature>
<dbReference type="EMBL" id="FMWD01000002">
    <property type="protein sequence ID" value="SCZ51778.1"/>
    <property type="molecule type" value="Genomic_DNA"/>
</dbReference>